<comment type="caution">
    <text evidence="8">The sequence shown here is derived from an EMBL/GenBank/DDBJ whole genome shotgun (WGS) entry which is preliminary data.</text>
</comment>
<accession>A0AAW1NPN0</accession>
<evidence type="ECO:0000313" key="8">
    <source>
        <dbReference type="EMBL" id="KAK9789406.1"/>
    </source>
</evidence>
<dbReference type="InterPro" id="IPR006620">
    <property type="entry name" value="Pro_4_hyd_alph"/>
</dbReference>
<evidence type="ECO:0000256" key="5">
    <source>
        <dbReference type="ARBA" id="ARBA00023002"/>
    </source>
</evidence>
<evidence type="ECO:0000256" key="1">
    <source>
        <dbReference type="ARBA" id="ARBA00001961"/>
    </source>
</evidence>
<dbReference type="GO" id="GO:0071456">
    <property type="term" value="P:cellular response to hypoxia"/>
    <property type="evidence" value="ECO:0007669"/>
    <property type="project" value="TreeGrafter"/>
</dbReference>
<protein>
    <recommendedName>
        <fullName evidence="7">Fe2OG dioxygenase domain-containing protein</fullName>
    </recommendedName>
</protein>
<keyword evidence="4" id="KW-0223">Dioxygenase</keyword>
<name>A0AAW1NPN0_9CHLO</name>
<dbReference type="PANTHER" id="PTHR12907:SF26">
    <property type="entry name" value="HIF PROLYL HYDROXYLASE, ISOFORM C"/>
    <property type="match status" value="1"/>
</dbReference>
<dbReference type="PANTHER" id="PTHR12907">
    <property type="entry name" value="EGL NINE HOMOLOG-RELATED"/>
    <property type="match status" value="1"/>
</dbReference>
<dbReference type="InterPro" id="IPR005123">
    <property type="entry name" value="Oxoglu/Fe-dep_dioxygenase_dom"/>
</dbReference>
<keyword evidence="3" id="KW-0847">Vitamin C</keyword>
<dbReference type="PROSITE" id="PS51471">
    <property type="entry name" value="FE2OG_OXY"/>
    <property type="match status" value="1"/>
</dbReference>
<proteinExistence type="predicted"/>
<reference evidence="8 9" key="1">
    <citation type="journal article" date="2024" name="Nat. Commun.">
        <title>Phylogenomics reveals the evolutionary origins of lichenization in chlorophyte algae.</title>
        <authorList>
            <person name="Puginier C."/>
            <person name="Libourel C."/>
            <person name="Otte J."/>
            <person name="Skaloud P."/>
            <person name="Haon M."/>
            <person name="Grisel S."/>
            <person name="Petersen M."/>
            <person name="Berrin J.G."/>
            <person name="Delaux P.M."/>
            <person name="Dal Grande F."/>
            <person name="Keller J."/>
        </authorList>
    </citation>
    <scope>NUCLEOTIDE SEQUENCE [LARGE SCALE GENOMIC DNA]</scope>
    <source>
        <strain evidence="8 9">SAG 2036</strain>
    </source>
</reference>
<dbReference type="EMBL" id="JALJOQ010000208">
    <property type="protein sequence ID" value="KAK9789406.1"/>
    <property type="molecule type" value="Genomic_DNA"/>
</dbReference>
<dbReference type="SMART" id="SM00702">
    <property type="entry name" value="P4Hc"/>
    <property type="match status" value="1"/>
</dbReference>
<dbReference type="AlphaFoldDB" id="A0AAW1NPN0"/>
<dbReference type="Pfam" id="PF13640">
    <property type="entry name" value="2OG-FeII_Oxy_3"/>
    <property type="match status" value="1"/>
</dbReference>
<evidence type="ECO:0000256" key="3">
    <source>
        <dbReference type="ARBA" id="ARBA00022896"/>
    </source>
</evidence>
<dbReference type="GO" id="GO:0008198">
    <property type="term" value="F:ferrous iron binding"/>
    <property type="evidence" value="ECO:0007669"/>
    <property type="project" value="TreeGrafter"/>
</dbReference>
<keyword evidence="2" id="KW-0479">Metal-binding</keyword>
<keyword evidence="5" id="KW-0560">Oxidoreductase</keyword>
<gene>
    <name evidence="8" type="ORF">WJX73_007149</name>
</gene>
<evidence type="ECO:0000256" key="2">
    <source>
        <dbReference type="ARBA" id="ARBA00022723"/>
    </source>
</evidence>
<comment type="cofactor">
    <cofactor evidence="1">
        <name>L-ascorbate</name>
        <dbReference type="ChEBI" id="CHEBI:38290"/>
    </cofactor>
</comment>
<keyword evidence="6" id="KW-0408">Iron</keyword>
<evidence type="ECO:0000259" key="7">
    <source>
        <dbReference type="PROSITE" id="PS51471"/>
    </source>
</evidence>
<keyword evidence="9" id="KW-1185">Reference proteome</keyword>
<dbReference type="InterPro" id="IPR044862">
    <property type="entry name" value="Pro_4_hyd_alph_FE2OG_OXY"/>
</dbReference>
<organism evidence="8 9">
    <name type="scientific">Symbiochloris irregularis</name>
    <dbReference type="NCBI Taxonomy" id="706552"/>
    <lineage>
        <taxon>Eukaryota</taxon>
        <taxon>Viridiplantae</taxon>
        <taxon>Chlorophyta</taxon>
        <taxon>core chlorophytes</taxon>
        <taxon>Trebouxiophyceae</taxon>
        <taxon>Trebouxiales</taxon>
        <taxon>Trebouxiaceae</taxon>
        <taxon>Symbiochloris</taxon>
    </lineage>
</organism>
<dbReference type="Proteomes" id="UP001465755">
    <property type="component" value="Unassembled WGS sequence"/>
</dbReference>
<evidence type="ECO:0000313" key="9">
    <source>
        <dbReference type="Proteomes" id="UP001465755"/>
    </source>
</evidence>
<sequence length="259" mass="28752">MLARRACFCVRLSRQILPLQASGESLFASLATPAPQQDVAACSSDLGELKALRGSMHLNSTHLVKAQETIRLEKAAIWEADMLDPGVRQRAPLFNELLQDATLRTLLSILMPQLRLDGQVMKLQTNAGGGGCFPIHHDSDESVDARRLTAILYLNRAWQPEHGGQLRLYPALAGQAVDIPPRAGTLVLFPACRMLHRVMPSTVERHCMTIWLSQNRPGHCAPASLRRVLEPNQWHGKTEAAITDSLLQEPEARKHFGRR</sequence>
<dbReference type="GO" id="GO:0031543">
    <property type="term" value="F:peptidyl-proline dioxygenase activity"/>
    <property type="evidence" value="ECO:0007669"/>
    <property type="project" value="TreeGrafter"/>
</dbReference>
<dbReference type="InterPro" id="IPR051559">
    <property type="entry name" value="HIF_prolyl_hydroxylases"/>
</dbReference>
<feature type="domain" description="Fe2OG dioxygenase" evidence="7">
    <location>
        <begin position="108"/>
        <end position="214"/>
    </location>
</feature>
<dbReference type="GO" id="GO:0031418">
    <property type="term" value="F:L-ascorbic acid binding"/>
    <property type="evidence" value="ECO:0007669"/>
    <property type="project" value="UniProtKB-KW"/>
</dbReference>
<dbReference type="Gene3D" id="2.60.120.620">
    <property type="entry name" value="q2cbj1_9rhob like domain"/>
    <property type="match status" value="1"/>
</dbReference>
<evidence type="ECO:0000256" key="6">
    <source>
        <dbReference type="ARBA" id="ARBA00023004"/>
    </source>
</evidence>
<evidence type="ECO:0000256" key="4">
    <source>
        <dbReference type="ARBA" id="ARBA00022964"/>
    </source>
</evidence>